<feature type="region of interest" description="Disordered" evidence="1">
    <location>
        <begin position="1239"/>
        <end position="1314"/>
    </location>
</feature>
<sequence length="1380" mass="152259">MESPADGTPPKRPRLASRNSTEKRSGLRDEGGDSSSSDPPPPPKPDAATTARPVIFDFFKKPPGSRLTLADWETIRPKFTELYVAEGKPIGVIVRMLAKDFGFHATHGQYAYRVKRWGLDNIRKGKSATTSKYPRTRSAVRSSKTNKDPLVVQFGEVLGSRLRAMPAFASISGKLPARAPIEPSKSTVQNFMYGAPEYKENRRTELEKVTAWRMIDKGLEMQPKLGTPALHLDDDHWLDSLGPDPTPDDSPAEAIKAHGEYLRHSGALFTDSGYASGPMARLFGAKDSDQNPTSANPIGVATSVEDDTRTWYTGPSADDNVTTQHYIQELASSIYSNLRLKEHGGQWEDVGYCATKLLKAFAIKLGHSSNDPMHLKAMRFIHRHCSEVADHIEMLYRHGNDPAETQRDNSSDMSLSEKMALWSRNEGSVTQGPECADASVMADEDLPDSEAGEDRLSDGSEQIGVDGANAAELSAYMNLILDSHAYKWLLSSLRNETLLTATTGGGQSGDESIKAKILDKLPRCEISRHKAPMVYNVVFELTWNLSSFLHLLRDRSGSSLADDCCIIGSSGSFQAMHSLPYFKQTWANGAERLHRLLSRTLASQVQHENIFLELLPDNSSVASWMGGSRLYLNARGPAYSVAEYGEQFSCLSAAWLCRALQQETHHWNGYCKPTIVATDLKGDTHLNNDKTPPTQRALFKIGFQFGREDHDVTRTGVGTWRGLFRNPVIIKGFPIPRRPESCPGLEVSFNMMKELVGAGRLQKARGRVCIKGSRGVLALSRLLQDIIVWTVALDLSEDPLFTANNAVLSAEQLDILDLASLETAPCRHIILDHLDYEVPKNVTEHPLFGRNPSKYTAENYCDEDFATAVPKHGKVNLPLYCGTYEGGLNMETESTRSKLTQSSITKRLFVLPDDRHASEATVGGDKAVSPGESPNVTTVSLDSLDSDMLSVSDSSERLDPFGLGPAACEILTGVLHSLLEEWQAWVKNCPQTSRGTRTTVSSQPTESSSSMTSPSQSRKRDRSSDEQDEDYPQRGSPGLATKRAKSDDTTRKLFACPFWKKGPSAHQVCFSMKLARIRDVKQHLARKHTPNHYCERCFQVFEQKPSHTAHVMSAESCHPRPLETLDGVTNEQRKELSKKSKRSQTPAEQWYAVWDILFGDAPRPESPYMDFEQSQDFDSFRRFCSPRVGAVLAEQLTDQVLTAMLETPVSERLPTILQLIESGFRVAWESFVASSAASTEQDATHATGGRSIANASPWVPRAPTRPLLSTSSSEELQLPTAPGLPERPMPGVSALASAPTSGPRHVAQQSTETRQETTVEAANEAADDAQYVSYFDWDGLGAYAFPYAFADDSLEPNMSVSRFFDAEPFDLVPNLDPGVA</sequence>
<gene>
    <name evidence="3" type="ORF">JDV02_009668</name>
</gene>
<evidence type="ECO:0000313" key="3">
    <source>
        <dbReference type="EMBL" id="UNI23875.1"/>
    </source>
</evidence>
<dbReference type="GeneID" id="72071613"/>
<organism evidence="3 4">
    <name type="scientific">Purpureocillium takamizusanense</name>
    <dbReference type="NCBI Taxonomy" id="2060973"/>
    <lineage>
        <taxon>Eukaryota</taxon>
        <taxon>Fungi</taxon>
        <taxon>Dikarya</taxon>
        <taxon>Ascomycota</taxon>
        <taxon>Pezizomycotina</taxon>
        <taxon>Sordariomycetes</taxon>
        <taxon>Hypocreomycetidae</taxon>
        <taxon>Hypocreales</taxon>
        <taxon>Ophiocordycipitaceae</taxon>
        <taxon>Purpureocillium</taxon>
    </lineage>
</organism>
<dbReference type="OrthoDB" id="3521097at2759"/>
<dbReference type="EMBL" id="CP086363">
    <property type="protein sequence ID" value="UNI23875.1"/>
    <property type="molecule type" value="Genomic_DNA"/>
</dbReference>
<feature type="region of interest" description="Disordered" evidence="1">
    <location>
        <begin position="1"/>
        <end position="49"/>
    </location>
</feature>
<evidence type="ECO:0000256" key="1">
    <source>
        <dbReference type="SAM" id="MobiDB-lite"/>
    </source>
</evidence>
<dbReference type="Pfam" id="PF14420">
    <property type="entry name" value="Clr5"/>
    <property type="match status" value="1"/>
</dbReference>
<dbReference type="PANTHER" id="PTHR38166:SF1">
    <property type="entry name" value="C2H2-TYPE DOMAIN-CONTAINING PROTEIN"/>
    <property type="match status" value="1"/>
</dbReference>
<feature type="region of interest" description="Disordered" evidence="1">
    <location>
        <begin position="1122"/>
        <end position="1143"/>
    </location>
</feature>
<feature type="domain" description="Clr5" evidence="2">
    <location>
        <begin position="70"/>
        <end position="120"/>
    </location>
</feature>
<keyword evidence="4" id="KW-1185">Reference proteome</keyword>
<accession>A0A9Q8QQ81</accession>
<proteinExistence type="predicted"/>
<dbReference type="InterPro" id="IPR025676">
    <property type="entry name" value="Clr5_dom"/>
</dbReference>
<name>A0A9Q8QQ81_9HYPO</name>
<dbReference type="Proteomes" id="UP000829364">
    <property type="component" value="Chromosome 10"/>
</dbReference>
<reference evidence="3" key="1">
    <citation type="submission" date="2021-11" db="EMBL/GenBank/DDBJ databases">
        <title>Purpureocillium_takamizusanense_genome.</title>
        <authorList>
            <person name="Nguyen N.-H."/>
        </authorList>
    </citation>
    <scope>NUCLEOTIDE SEQUENCE</scope>
    <source>
        <strain evidence="3">PT3</strain>
    </source>
</reference>
<evidence type="ECO:0000259" key="2">
    <source>
        <dbReference type="Pfam" id="PF14420"/>
    </source>
</evidence>
<dbReference type="KEGG" id="ptkz:JDV02_009668"/>
<feature type="compositionally biased region" description="Low complexity" evidence="1">
    <location>
        <begin position="998"/>
        <end position="1016"/>
    </location>
</feature>
<feature type="region of interest" description="Disordered" evidence="1">
    <location>
        <begin position="992"/>
        <end position="1046"/>
    </location>
</feature>
<protein>
    <recommendedName>
        <fullName evidence="2">Clr5 domain-containing protein</fullName>
    </recommendedName>
</protein>
<feature type="compositionally biased region" description="Basic and acidic residues" evidence="1">
    <location>
        <begin position="20"/>
        <end position="31"/>
    </location>
</feature>
<dbReference type="PANTHER" id="PTHR38166">
    <property type="entry name" value="C2H2-TYPE DOMAIN-CONTAINING PROTEIN-RELATED"/>
    <property type="match status" value="1"/>
</dbReference>
<feature type="region of interest" description="Disordered" evidence="1">
    <location>
        <begin position="916"/>
        <end position="938"/>
    </location>
</feature>
<dbReference type="RefSeq" id="XP_047847356.1">
    <property type="nucleotide sequence ID" value="XM_047991344.1"/>
</dbReference>
<evidence type="ECO:0000313" key="4">
    <source>
        <dbReference type="Proteomes" id="UP000829364"/>
    </source>
</evidence>
<feature type="compositionally biased region" description="Low complexity" evidence="1">
    <location>
        <begin position="1266"/>
        <end position="1280"/>
    </location>
</feature>